<organism evidence="1 2">
    <name type="scientific">Bythopirellula polymerisocia</name>
    <dbReference type="NCBI Taxonomy" id="2528003"/>
    <lineage>
        <taxon>Bacteria</taxon>
        <taxon>Pseudomonadati</taxon>
        <taxon>Planctomycetota</taxon>
        <taxon>Planctomycetia</taxon>
        <taxon>Pirellulales</taxon>
        <taxon>Lacipirellulaceae</taxon>
        <taxon>Bythopirellula</taxon>
    </lineage>
</organism>
<evidence type="ECO:0000313" key="2">
    <source>
        <dbReference type="Proteomes" id="UP000318437"/>
    </source>
</evidence>
<evidence type="ECO:0000313" key="1">
    <source>
        <dbReference type="EMBL" id="TWU22575.1"/>
    </source>
</evidence>
<keyword evidence="2" id="KW-1185">Reference proteome</keyword>
<gene>
    <name evidence="1" type="ORF">Pla144_40350</name>
</gene>
<dbReference type="OrthoDB" id="274836at2"/>
<dbReference type="Proteomes" id="UP000318437">
    <property type="component" value="Unassembled WGS sequence"/>
</dbReference>
<proteinExistence type="predicted"/>
<name>A0A5C6CEZ6_9BACT</name>
<sequence>MILQKSNKAIFHKGDCVVFRRMKCNTQPSRRAQHVQASEHGDDYYYFVEKCWVVADVREDGKLLLKTRSGKSHLIDADDPKLRPANFWDRIRYRDRFSQLKIAGL</sequence>
<accession>A0A5C6CEZ6</accession>
<dbReference type="RefSeq" id="WP_146452347.1">
    <property type="nucleotide sequence ID" value="NZ_SJPS01000007.1"/>
</dbReference>
<dbReference type="AlphaFoldDB" id="A0A5C6CEZ6"/>
<dbReference type="EMBL" id="SJPS01000007">
    <property type="protein sequence ID" value="TWU22575.1"/>
    <property type="molecule type" value="Genomic_DNA"/>
</dbReference>
<comment type="caution">
    <text evidence="1">The sequence shown here is derived from an EMBL/GenBank/DDBJ whole genome shotgun (WGS) entry which is preliminary data.</text>
</comment>
<reference evidence="1 2" key="1">
    <citation type="submission" date="2019-02" db="EMBL/GenBank/DDBJ databases">
        <title>Deep-cultivation of Planctomycetes and their phenomic and genomic characterization uncovers novel biology.</title>
        <authorList>
            <person name="Wiegand S."/>
            <person name="Jogler M."/>
            <person name="Boedeker C."/>
            <person name="Pinto D."/>
            <person name="Vollmers J."/>
            <person name="Rivas-Marin E."/>
            <person name="Kohn T."/>
            <person name="Peeters S.H."/>
            <person name="Heuer A."/>
            <person name="Rast P."/>
            <person name="Oberbeckmann S."/>
            <person name="Bunk B."/>
            <person name="Jeske O."/>
            <person name="Meyerdierks A."/>
            <person name="Storesund J.E."/>
            <person name="Kallscheuer N."/>
            <person name="Luecker S."/>
            <person name="Lage O.M."/>
            <person name="Pohl T."/>
            <person name="Merkel B.J."/>
            <person name="Hornburger P."/>
            <person name="Mueller R.-W."/>
            <person name="Bruemmer F."/>
            <person name="Labrenz M."/>
            <person name="Spormann A.M."/>
            <person name="Op Den Camp H."/>
            <person name="Overmann J."/>
            <person name="Amann R."/>
            <person name="Jetten M.S.M."/>
            <person name="Mascher T."/>
            <person name="Medema M.H."/>
            <person name="Devos D.P."/>
            <person name="Kaster A.-K."/>
            <person name="Ovreas L."/>
            <person name="Rohde M."/>
            <person name="Galperin M.Y."/>
            <person name="Jogler C."/>
        </authorList>
    </citation>
    <scope>NUCLEOTIDE SEQUENCE [LARGE SCALE GENOMIC DNA]</scope>
    <source>
        <strain evidence="1 2">Pla144</strain>
    </source>
</reference>
<protein>
    <submittedName>
        <fullName evidence="1">Uncharacterized protein</fullName>
    </submittedName>
</protein>